<protein>
    <submittedName>
        <fullName evidence="1">ArpU family phage transcriptional regulator</fullName>
    </submittedName>
</protein>
<dbReference type="InterPro" id="IPR006524">
    <property type="entry name" value="ArpU-like"/>
</dbReference>
<comment type="caution">
    <text evidence="1">The sequence shown here is derived from an EMBL/GenBank/DDBJ whole genome shotgun (WGS) entry which is preliminary data.</text>
</comment>
<dbReference type="Proteomes" id="UP001519288">
    <property type="component" value="Unassembled WGS sequence"/>
</dbReference>
<gene>
    <name evidence="1" type="ORF">J2Z69_000761</name>
</gene>
<reference evidence="1 2" key="1">
    <citation type="submission" date="2021-03" db="EMBL/GenBank/DDBJ databases">
        <title>Genomic Encyclopedia of Type Strains, Phase IV (KMG-IV): sequencing the most valuable type-strain genomes for metagenomic binning, comparative biology and taxonomic classification.</title>
        <authorList>
            <person name="Goeker M."/>
        </authorList>
    </citation>
    <scope>NUCLEOTIDE SEQUENCE [LARGE SCALE GENOMIC DNA]</scope>
    <source>
        <strain evidence="1 2">DSM 26806</strain>
    </source>
</reference>
<keyword evidence="2" id="KW-1185">Reference proteome</keyword>
<dbReference type="RefSeq" id="WP_245338935.1">
    <property type="nucleotide sequence ID" value="NZ_JAGGLD010000001.1"/>
</dbReference>
<evidence type="ECO:0000313" key="2">
    <source>
        <dbReference type="Proteomes" id="UP001519288"/>
    </source>
</evidence>
<proteinExistence type="predicted"/>
<accession>A0ABS4JDE1</accession>
<organism evidence="1 2">
    <name type="scientific">Paenibacillus shirakamiensis</name>
    <dbReference type="NCBI Taxonomy" id="1265935"/>
    <lineage>
        <taxon>Bacteria</taxon>
        <taxon>Bacillati</taxon>
        <taxon>Bacillota</taxon>
        <taxon>Bacilli</taxon>
        <taxon>Bacillales</taxon>
        <taxon>Paenibacillaceae</taxon>
        <taxon>Paenibacillus</taxon>
    </lineage>
</organism>
<dbReference type="EMBL" id="JAGGLD010000001">
    <property type="protein sequence ID" value="MBP1999742.1"/>
    <property type="molecule type" value="Genomic_DNA"/>
</dbReference>
<dbReference type="NCBIfam" id="TIGR01637">
    <property type="entry name" value="phage_arpU"/>
    <property type="match status" value="1"/>
</dbReference>
<evidence type="ECO:0000313" key="1">
    <source>
        <dbReference type="EMBL" id="MBP1999742.1"/>
    </source>
</evidence>
<sequence length="147" mass="17284">MEVEQLSLGIYKVNEEETRVAVEKYLLQAREYKVTEYIPEEPSITASYSDMPRSYTGVTSDQTGNLVTRMLDEVERRRKHVERAEKAIGRLGWKQQKLIRARYMDEDDAWDYDTANQIGYSERHYRRIKSIAIYRLASTLGLIVLKE</sequence>
<name>A0ABS4JDE1_9BACL</name>